<dbReference type="HOGENOM" id="CLU_2822783_0_0_4"/>
<dbReference type="RefSeq" id="WP_004546798.1">
    <property type="nucleotide sequence ID" value="NC_006349.2"/>
</dbReference>
<gene>
    <name evidence="1" type="ordered locus">BMAA0171</name>
</gene>
<dbReference type="PATRIC" id="fig|243160.12.peg.3670"/>
<accession>A0A0H2WBM9</accession>
<name>A0A0H2WBM9_BURMA</name>
<organism evidence="1 2">
    <name type="scientific">Burkholderia mallei (strain ATCC 23344)</name>
    <dbReference type="NCBI Taxonomy" id="243160"/>
    <lineage>
        <taxon>Bacteria</taxon>
        <taxon>Pseudomonadati</taxon>
        <taxon>Pseudomonadota</taxon>
        <taxon>Betaproteobacteria</taxon>
        <taxon>Burkholderiales</taxon>
        <taxon>Burkholderiaceae</taxon>
        <taxon>Burkholderia</taxon>
        <taxon>pseudomallei group</taxon>
    </lineage>
</organism>
<reference evidence="1 2" key="1">
    <citation type="journal article" date="2004" name="Proc. Natl. Acad. Sci. U.S.A.">
        <title>Structural flexibility in the Burkholderia mallei genome.</title>
        <authorList>
            <person name="Nierman W.C."/>
            <person name="DeShazer D."/>
            <person name="Kim H.S."/>
            <person name="Tettelin H."/>
            <person name="Nelson K.E."/>
            <person name="Feldblyum T."/>
            <person name="Ulrich R.L."/>
            <person name="Ronning C.M."/>
            <person name="Brinkac L.M."/>
            <person name="Daugherty S.C."/>
            <person name="Davidsen T.D."/>
            <person name="Deboy R.T."/>
            <person name="Dimitrov G."/>
            <person name="Dodson R.J."/>
            <person name="Durkin A.S."/>
            <person name="Gwinn M.L."/>
            <person name="Haft D.H."/>
            <person name="Khouri H."/>
            <person name="Kolonay J.F."/>
            <person name="Madupu R."/>
            <person name="Mohammoud Y."/>
            <person name="Nelson W.C."/>
            <person name="Radune D."/>
            <person name="Romero C.M."/>
            <person name="Sarria S."/>
            <person name="Selengut J."/>
            <person name="Shamblin C."/>
            <person name="Sullivan S.A."/>
            <person name="White O."/>
            <person name="Yu Y."/>
            <person name="Zafar N."/>
            <person name="Zhou L."/>
            <person name="Fraser C.M."/>
        </authorList>
    </citation>
    <scope>NUCLEOTIDE SEQUENCE [LARGE SCALE GENOMIC DNA]</scope>
    <source>
        <strain evidence="1 2">ATCC 23344</strain>
    </source>
</reference>
<dbReference type="AlphaFoldDB" id="A0A0H2WBM9"/>
<proteinExistence type="predicted"/>
<dbReference type="EMBL" id="CP000011">
    <property type="protein sequence ID" value="AAU46078.1"/>
    <property type="molecule type" value="Genomic_DNA"/>
</dbReference>
<evidence type="ECO:0000313" key="2">
    <source>
        <dbReference type="Proteomes" id="UP000006693"/>
    </source>
</evidence>
<evidence type="ECO:0000313" key="1">
    <source>
        <dbReference type="EMBL" id="AAU46078.1"/>
    </source>
</evidence>
<dbReference type="GeneID" id="93064136"/>
<keyword evidence="2" id="KW-1185">Reference proteome</keyword>
<sequence length="80" mass="8622">MTCCDAQDRRRQNALPINGLRAQRGGSGLAAARRAPALVRCGAASKNMKNAKSAELRCGAQRRAAMHKRCRNGAKGREMV</sequence>
<dbReference type="Proteomes" id="UP000006693">
    <property type="component" value="Chromosome 2"/>
</dbReference>
<dbReference type="KEGG" id="bma:BMAA0171"/>
<protein>
    <submittedName>
        <fullName evidence="1">Uncharacterized protein</fullName>
    </submittedName>
</protein>